<gene>
    <name evidence="2" type="ORF">APICC_06998</name>
</gene>
<evidence type="ECO:0000256" key="1">
    <source>
        <dbReference type="SAM" id="MobiDB-lite"/>
    </source>
</evidence>
<dbReference type="EMBL" id="KZ288361">
    <property type="protein sequence ID" value="PBC26981.1"/>
    <property type="molecule type" value="Genomic_DNA"/>
</dbReference>
<feature type="compositionally biased region" description="Low complexity" evidence="1">
    <location>
        <begin position="334"/>
        <end position="346"/>
    </location>
</feature>
<evidence type="ECO:0000313" key="2">
    <source>
        <dbReference type="EMBL" id="PBC26981.1"/>
    </source>
</evidence>
<sequence length="488" mass="54078">MIVPRLKQLFLSWSQLGTEDRVQLDAKVANWCCPNRRQLYKPLQEALVRWETVQDTQGAPGCEPGMVSFSCDPQLEEELVSVIYSLELLFTKNRKGREIDMDYEVGRCTELRREMSLNLNYDGTLRSILSPKDKTPHSVHSCSYIADFKRSDEDLSGTSFYLPNIPVCVLSLSQGVRAYIQIIQVNHFTTKDSNKYATKGVRIINKNSPNLGPQRRKVSCLKHDLAILLAEERVVRSQQSTLSSLRSSKTSSRYKYLQQLRLEWTTNREKSLTFCEAERSWAILFSVRARSTAGLPSWMAGLLRVACRSSSLLLGLRSGEAAAAVSGALETRSGRTSSSTTSSDASGVGGGVSGATGDAVARYTDILGCSISRSSSGDVSTFTGPARVKHAGGVTYHDSSSAVAPSTVEFKHRARSQSVQPEIYYRYYQLFSKKISIISVYYMGSGNLGKTEPAQKSQIFLDSRIPLADILRSQSSEKGVFTLVMWNS</sequence>
<protein>
    <submittedName>
        <fullName evidence="2">Uncharacterized protein</fullName>
    </submittedName>
</protein>
<evidence type="ECO:0000313" key="3">
    <source>
        <dbReference type="Proteomes" id="UP000242457"/>
    </source>
</evidence>
<dbReference type="OrthoDB" id="7572059at2759"/>
<dbReference type="Proteomes" id="UP000242457">
    <property type="component" value="Unassembled WGS sequence"/>
</dbReference>
<name>A0A2A3E7G1_APICC</name>
<keyword evidence="3" id="KW-1185">Reference proteome</keyword>
<organism evidence="2 3">
    <name type="scientific">Apis cerana cerana</name>
    <name type="common">Oriental honeybee</name>
    <dbReference type="NCBI Taxonomy" id="94128"/>
    <lineage>
        <taxon>Eukaryota</taxon>
        <taxon>Metazoa</taxon>
        <taxon>Ecdysozoa</taxon>
        <taxon>Arthropoda</taxon>
        <taxon>Hexapoda</taxon>
        <taxon>Insecta</taxon>
        <taxon>Pterygota</taxon>
        <taxon>Neoptera</taxon>
        <taxon>Endopterygota</taxon>
        <taxon>Hymenoptera</taxon>
        <taxon>Apocrita</taxon>
        <taxon>Aculeata</taxon>
        <taxon>Apoidea</taxon>
        <taxon>Anthophila</taxon>
        <taxon>Apidae</taxon>
        <taxon>Apis</taxon>
    </lineage>
</organism>
<reference evidence="2 3" key="1">
    <citation type="submission" date="2014-07" db="EMBL/GenBank/DDBJ databases">
        <title>Genomic and transcriptomic analysis on Apis cerana provide comprehensive insights into honey bee biology.</title>
        <authorList>
            <person name="Diao Q."/>
            <person name="Sun L."/>
            <person name="Zheng H."/>
            <person name="Zheng H."/>
            <person name="Xu S."/>
            <person name="Wang S."/>
            <person name="Zeng Z."/>
            <person name="Hu F."/>
            <person name="Su S."/>
            <person name="Wu J."/>
        </authorList>
    </citation>
    <scope>NUCLEOTIDE SEQUENCE [LARGE SCALE GENOMIC DNA]</scope>
    <source>
        <tissue evidence="2">Pupae without intestine</tissue>
    </source>
</reference>
<proteinExistence type="predicted"/>
<accession>A0A2A3E7G1</accession>
<feature type="region of interest" description="Disordered" evidence="1">
    <location>
        <begin position="328"/>
        <end position="351"/>
    </location>
</feature>
<dbReference type="AlphaFoldDB" id="A0A2A3E7G1"/>